<dbReference type="Gene3D" id="3.40.50.150">
    <property type="entry name" value="Vaccinia Virus protein VP39"/>
    <property type="match status" value="1"/>
</dbReference>
<organism evidence="10 11">
    <name type="scientific">Vreelandella sulfidaeris</name>
    <dbReference type="NCBI Taxonomy" id="115553"/>
    <lineage>
        <taxon>Bacteria</taxon>
        <taxon>Pseudomonadati</taxon>
        <taxon>Pseudomonadota</taxon>
        <taxon>Gammaproteobacteria</taxon>
        <taxon>Oceanospirillales</taxon>
        <taxon>Halomonadaceae</taxon>
        <taxon>Vreelandella</taxon>
    </lineage>
</organism>
<dbReference type="FunFam" id="3.40.50.150:FF:000010">
    <property type="entry name" value="Protein-L-isoaspartate O-methyltransferase"/>
    <property type="match status" value="1"/>
</dbReference>
<dbReference type="HAMAP" id="MF_00090">
    <property type="entry name" value="PIMT"/>
    <property type="match status" value="1"/>
</dbReference>
<comment type="subcellular location">
    <subcellularLocation>
        <location evidence="1 7">Cytoplasm</location>
    </subcellularLocation>
</comment>
<feature type="active site" evidence="7">
    <location>
        <position position="75"/>
    </location>
</feature>
<reference evidence="10 11" key="1">
    <citation type="journal article" date="2019" name="Microbiol. Resour. Announc.">
        <title>Complete Genome Sequence of Halomonas sulfidaeris Strain Esulfide1 Isolated from a Metal Sulfide Rock at a Depth of 2,200 Meters, Obtained Using Nanopore Sequencing.</title>
        <authorList>
            <person name="Saito M."/>
            <person name="Nishigata A."/>
            <person name="Galipon J."/>
            <person name="Arakawa K."/>
        </authorList>
    </citation>
    <scope>NUCLEOTIDE SEQUENCE [LARGE SCALE GENOMIC DNA]</scope>
    <source>
        <strain evidence="10 11">ATCC BAA-803</strain>
    </source>
</reference>
<dbReference type="GO" id="GO:0032259">
    <property type="term" value="P:methylation"/>
    <property type="evidence" value="ECO:0007669"/>
    <property type="project" value="UniProtKB-KW"/>
</dbReference>
<dbReference type="GO" id="GO:0005737">
    <property type="term" value="C:cytoplasm"/>
    <property type="evidence" value="ECO:0007669"/>
    <property type="project" value="UniProtKB-SubCell"/>
</dbReference>
<dbReference type="Proteomes" id="UP000320231">
    <property type="component" value="Chromosome"/>
</dbReference>
<evidence type="ECO:0000256" key="2">
    <source>
        <dbReference type="ARBA" id="ARBA00005369"/>
    </source>
</evidence>
<dbReference type="NCBIfam" id="NF001453">
    <property type="entry name" value="PRK00312.1"/>
    <property type="match status" value="1"/>
</dbReference>
<protein>
    <recommendedName>
        <fullName evidence="7">Protein-L-isoaspartate O-methyltransferase</fullName>
        <ecNumber evidence="7">2.1.1.77</ecNumber>
    </recommendedName>
    <alternativeName>
        <fullName evidence="7">L-isoaspartyl protein carboxyl methyltransferase</fullName>
    </alternativeName>
    <alternativeName>
        <fullName evidence="7">Protein L-isoaspartyl methyltransferase</fullName>
    </alternativeName>
    <alternativeName>
        <fullName evidence="7">Protein-beta-aspartate methyltransferase</fullName>
        <shortName evidence="7">PIMT</shortName>
    </alternativeName>
</protein>
<comment type="similarity">
    <text evidence="2 7">Belongs to the methyltransferase superfamily. L-isoaspartyl/D-aspartyl protein methyltransferase family.</text>
</comment>
<dbReference type="PANTHER" id="PTHR37308">
    <property type="entry name" value="INTEGRAL MEMBRANE PROTEIN"/>
    <property type="match status" value="1"/>
</dbReference>
<keyword evidence="5 7" id="KW-0808">Transferase</keyword>
<evidence type="ECO:0000256" key="7">
    <source>
        <dbReference type="HAMAP-Rule" id="MF_00090"/>
    </source>
</evidence>
<comment type="function">
    <text evidence="7">Catalyzes the methyl esterification of L-isoaspartyl residues in peptides and proteins that result from spontaneous decomposition of normal L-aspartyl and L-asparaginyl residues. It plays a role in the repair and/or degradation of damaged proteins.</text>
</comment>
<evidence type="ECO:0000313" key="11">
    <source>
        <dbReference type="Proteomes" id="UP000320231"/>
    </source>
</evidence>
<dbReference type="SUPFAM" id="SSF53335">
    <property type="entry name" value="S-adenosyl-L-methionine-dependent methyltransferases"/>
    <property type="match status" value="1"/>
</dbReference>
<name>A0A455UEB9_9GAMM</name>
<keyword evidence="9" id="KW-0812">Transmembrane</keyword>
<dbReference type="InterPro" id="IPR029063">
    <property type="entry name" value="SAM-dependent_MTases_sf"/>
</dbReference>
<dbReference type="Pfam" id="PF01135">
    <property type="entry name" value="PCMT"/>
    <property type="match status" value="1"/>
</dbReference>
<evidence type="ECO:0000256" key="3">
    <source>
        <dbReference type="ARBA" id="ARBA00022490"/>
    </source>
</evidence>
<keyword evidence="9" id="KW-0472">Membrane</keyword>
<dbReference type="KEGG" id="hsr:HSBAA_49690"/>
<feature type="transmembrane region" description="Helical" evidence="9">
    <location>
        <begin position="379"/>
        <end position="409"/>
    </location>
</feature>
<evidence type="ECO:0000256" key="1">
    <source>
        <dbReference type="ARBA" id="ARBA00004496"/>
    </source>
</evidence>
<dbReference type="Pfam" id="PF04018">
    <property type="entry name" value="VCA0040-like"/>
    <property type="match status" value="1"/>
</dbReference>
<evidence type="ECO:0000256" key="4">
    <source>
        <dbReference type="ARBA" id="ARBA00022603"/>
    </source>
</evidence>
<evidence type="ECO:0000256" key="5">
    <source>
        <dbReference type="ARBA" id="ARBA00022679"/>
    </source>
</evidence>
<feature type="transmembrane region" description="Helical" evidence="9">
    <location>
        <begin position="421"/>
        <end position="442"/>
    </location>
</feature>
<keyword evidence="4 7" id="KW-0489">Methyltransferase</keyword>
<dbReference type="AlphaFoldDB" id="A0A455UEB9"/>
<dbReference type="GO" id="GO:0004719">
    <property type="term" value="F:protein-L-isoaspartate (D-aspartate) O-methyltransferase activity"/>
    <property type="evidence" value="ECO:0007669"/>
    <property type="project" value="UniProtKB-UniRule"/>
</dbReference>
<feature type="transmembrane region" description="Helical" evidence="9">
    <location>
        <begin position="454"/>
        <end position="471"/>
    </location>
</feature>
<feature type="transmembrane region" description="Helical" evidence="9">
    <location>
        <begin position="506"/>
        <end position="525"/>
    </location>
</feature>
<dbReference type="InterPro" id="IPR007163">
    <property type="entry name" value="VCA0040-like"/>
</dbReference>
<dbReference type="InterPro" id="IPR000682">
    <property type="entry name" value="PCMT"/>
</dbReference>
<feature type="transmembrane region" description="Helical" evidence="9">
    <location>
        <begin position="348"/>
        <end position="372"/>
    </location>
</feature>
<feature type="transmembrane region" description="Helical" evidence="9">
    <location>
        <begin position="294"/>
        <end position="315"/>
    </location>
</feature>
<gene>
    <name evidence="7" type="primary">pcm</name>
    <name evidence="10" type="ORF">HSBAA_49690</name>
</gene>
<evidence type="ECO:0000313" key="10">
    <source>
        <dbReference type="EMBL" id="BBI63663.1"/>
    </source>
</evidence>
<dbReference type="PROSITE" id="PS01279">
    <property type="entry name" value="PCMT"/>
    <property type="match status" value="1"/>
</dbReference>
<dbReference type="EC" id="2.1.1.77" evidence="7"/>
<evidence type="ECO:0000256" key="8">
    <source>
        <dbReference type="SAM" id="MobiDB-lite"/>
    </source>
</evidence>
<comment type="catalytic activity">
    <reaction evidence="7">
        <text>[protein]-L-isoaspartate + S-adenosyl-L-methionine = [protein]-L-isoaspartate alpha-methyl ester + S-adenosyl-L-homocysteine</text>
        <dbReference type="Rhea" id="RHEA:12705"/>
        <dbReference type="Rhea" id="RHEA-COMP:12143"/>
        <dbReference type="Rhea" id="RHEA-COMP:12144"/>
        <dbReference type="ChEBI" id="CHEBI:57856"/>
        <dbReference type="ChEBI" id="CHEBI:59789"/>
        <dbReference type="ChEBI" id="CHEBI:90596"/>
        <dbReference type="ChEBI" id="CHEBI:90598"/>
        <dbReference type="EC" id="2.1.1.77"/>
    </reaction>
</comment>
<feature type="transmembrane region" description="Helical" evidence="9">
    <location>
        <begin position="322"/>
        <end position="342"/>
    </location>
</feature>
<proteinExistence type="inferred from homology"/>
<sequence>MFLPDISPGELRGRGMTSQRTRDRMVERLMQQGITDARVLEIMANEPRHLFVDEALAHRAYEDTALPIGFGQTLSQPFIVARMTELVLRAAPHRVLELGTGSGYQTLILSRLVEQLYSIERISALHERAAERLRRLAAPATLAVADGGYGWPEVAPFDVILLTACAQTLPTSLLEQLSHDGVLIAPLEELDGSQWLTQVKRIGSAFEKRRLEPVRFVPYYKEWWIEAANLGNIFTRRRDGAADAVPGVSGGTIAFISGIYEELINTIKQFGPSAISAWRQGGWRALSHHLNLAFLVPLLAGVAVSLFSVAHLALWLMAAHPLLLDGFFFGLVAASALVVGQASVGWKLWYLLPLLAGLLLAQTLPGMMPLVLLLGNEALVIMVAGCIAISAMLLPGVSGSFLLLTMGLYGTIMGAIRSLDLGIIVLFGMGCVVGLALFSRLLSWLLRRHHTSTMQLLLGFIVGSLPVLWPWRELLRYQMGPEGQMIPLEHRYLLPADYAVLTGDSAQVAGVVTLMALGALIVVLLNRHADRRPTDTKLGAEKE</sequence>
<dbReference type="CDD" id="cd02440">
    <property type="entry name" value="AdoMet_MTases"/>
    <property type="match status" value="1"/>
</dbReference>
<dbReference type="GO" id="GO:0030091">
    <property type="term" value="P:protein repair"/>
    <property type="evidence" value="ECO:0007669"/>
    <property type="project" value="UniProtKB-UniRule"/>
</dbReference>
<keyword evidence="9" id="KW-1133">Transmembrane helix</keyword>
<evidence type="ECO:0000256" key="6">
    <source>
        <dbReference type="ARBA" id="ARBA00022691"/>
    </source>
</evidence>
<dbReference type="EMBL" id="AP019514">
    <property type="protein sequence ID" value="BBI63663.1"/>
    <property type="molecule type" value="Genomic_DNA"/>
</dbReference>
<keyword evidence="6 7" id="KW-0949">S-adenosyl-L-methionine</keyword>
<accession>A0A455UEB9</accession>
<dbReference type="NCBIfam" id="TIGR00080">
    <property type="entry name" value="pimt"/>
    <property type="match status" value="1"/>
</dbReference>
<dbReference type="PANTHER" id="PTHR37308:SF1">
    <property type="entry name" value="POLYPRENYL-PHOSPHATE TRANSPORTER"/>
    <property type="match status" value="1"/>
</dbReference>
<feature type="region of interest" description="Disordered" evidence="8">
    <location>
        <begin position="1"/>
        <end position="21"/>
    </location>
</feature>
<evidence type="ECO:0000256" key="9">
    <source>
        <dbReference type="SAM" id="Phobius"/>
    </source>
</evidence>
<keyword evidence="3 7" id="KW-0963">Cytoplasm</keyword>